<dbReference type="SUPFAM" id="SSF56801">
    <property type="entry name" value="Acetyl-CoA synthetase-like"/>
    <property type="match status" value="2"/>
</dbReference>
<keyword evidence="7" id="KW-1185">Reference proteome</keyword>
<dbReference type="PANTHER" id="PTHR45527">
    <property type="entry name" value="NONRIBOSOMAL PEPTIDE SYNTHETASE"/>
    <property type="match status" value="1"/>
</dbReference>
<dbReference type="InterPro" id="IPR036736">
    <property type="entry name" value="ACP-like_sf"/>
</dbReference>
<comment type="cofactor">
    <cofactor evidence="1">
        <name>pantetheine 4'-phosphate</name>
        <dbReference type="ChEBI" id="CHEBI:47942"/>
    </cofactor>
</comment>
<dbReference type="Gene3D" id="3.30.559.30">
    <property type="entry name" value="Nonribosomal peptide synthetase, condensation domain"/>
    <property type="match status" value="1"/>
</dbReference>
<feature type="domain" description="Carrier" evidence="5">
    <location>
        <begin position="125"/>
        <end position="199"/>
    </location>
</feature>
<dbReference type="CDD" id="cd19544">
    <property type="entry name" value="E-C_NRPS"/>
    <property type="match status" value="1"/>
</dbReference>
<dbReference type="SUPFAM" id="SSF47336">
    <property type="entry name" value="ACP-like"/>
    <property type="match status" value="1"/>
</dbReference>
<dbReference type="EMBL" id="JBHSJD010000019">
    <property type="protein sequence ID" value="MFC5025220.1"/>
    <property type="molecule type" value="Genomic_DNA"/>
</dbReference>
<dbReference type="InterPro" id="IPR045851">
    <property type="entry name" value="AMP-bd_C_sf"/>
</dbReference>
<proteinExistence type="predicted"/>
<sequence length="756" mass="80569">MRWNADGDLEYLGRADEQVKVRGFRIEPGEIEAVLVEHAHVAQAVAVVREDTPGDKRLVAYVVPRGDEAGADLPAELTALVAQRLPAHMVPSAVVVLDVLPLNSNGKLDRKALPAPTYAGGTGRAPANAREEVLCAAFAEVLGRESVGVDDDFFKLGGHSLLVVSLVETLRSRGISVSVRALFQTPTPAGLAAAAGAEHVDIPANLIPRDATALTPDMLPLVPGLTAEEIERIVASVDGGAGNVADVYPLAPLQEGLLFHHLLADGGDDAYVTPTVLEFAAREQLDAFVAALQCVVDRHDIFRTGVVWEGLREPVQVVRRRAVLPVTEVTLDERGGGDPAEELLDRAGLTMDLWRAPLIDVHIAAVQDRWLLLVRMHHMVQDHTALEVVLHEIRAFVEGREDRLPAPLPFRNFVAQARGGTAREEHERYFAELLGDVTEPTAPYGVLDARGDGAGVVRVRLPFSPETVARIREVCRQLGVSPATVLHVAWARVLAAVSGRDDVVFGTVLFGRMNAGAGADRVPGPFMNTLPVRVRVDDADVREAVGAMRDQLAGLLAHEHAPLAVAQQASGVQGDAPLFTALLNYRHNQTTPPSSEEGPSGEGSDGLEGVTTVLVRERTNYPLTVSVDDDGEGAGIGLAVDAVAPIDPEAVAALVRTAVEHLVAALDDAADLPFSRVDVLDEVERRRVLRDWNDSAVEVSASPVPKLFEAQVARTPDAVAVVAGGVEVSYAELEARANRVARLLVGRGVGPESVVG</sequence>
<dbReference type="InterPro" id="IPR025110">
    <property type="entry name" value="AMP-bd_C"/>
</dbReference>
<dbReference type="InterPro" id="IPR023213">
    <property type="entry name" value="CAT-like_dom_sf"/>
</dbReference>
<feature type="region of interest" description="Disordered" evidence="4">
    <location>
        <begin position="588"/>
        <end position="607"/>
    </location>
</feature>
<dbReference type="Gene3D" id="3.40.50.980">
    <property type="match status" value="1"/>
</dbReference>
<comment type="caution">
    <text evidence="6">The sequence shown here is derived from an EMBL/GenBank/DDBJ whole genome shotgun (WGS) entry which is preliminary data.</text>
</comment>
<dbReference type="Pfam" id="PF13193">
    <property type="entry name" value="AMP-binding_C"/>
    <property type="match status" value="1"/>
</dbReference>
<dbReference type="SMART" id="SM00823">
    <property type="entry name" value="PKS_PP"/>
    <property type="match status" value="1"/>
</dbReference>
<dbReference type="Gene3D" id="1.10.1200.10">
    <property type="entry name" value="ACP-like"/>
    <property type="match status" value="1"/>
</dbReference>
<evidence type="ECO:0000313" key="6">
    <source>
        <dbReference type="EMBL" id="MFC5025220.1"/>
    </source>
</evidence>
<reference evidence="7" key="1">
    <citation type="journal article" date="2019" name="Int. J. Syst. Evol. Microbiol.">
        <title>The Global Catalogue of Microorganisms (GCM) 10K type strain sequencing project: providing services to taxonomists for standard genome sequencing and annotation.</title>
        <authorList>
            <consortium name="The Broad Institute Genomics Platform"/>
            <consortium name="The Broad Institute Genome Sequencing Center for Infectious Disease"/>
            <person name="Wu L."/>
            <person name="Ma J."/>
        </authorList>
    </citation>
    <scope>NUCLEOTIDE SEQUENCE [LARGE SCALE GENOMIC DNA]</scope>
    <source>
        <strain evidence="7">CGMCC 4.1648</strain>
    </source>
</reference>
<dbReference type="Gene3D" id="3.30.559.10">
    <property type="entry name" value="Chloramphenicol acetyltransferase-like domain"/>
    <property type="match status" value="1"/>
</dbReference>
<evidence type="ECO:0000256" key="2">
    <source>
        <dbReference type="ARBA" id="ARBA00022450"/>
    </source>
</evidence>
<organism evidence="6 7">
    <name type="scientific">Streptomyces coeruleoprunus</name>
    <dbReference type="NCBI Taxonomy" id="285563"/>
    <lineage>
        <taxon>Bacteria</taxon>
        <taxon>Bacillati</taxon>
        <taxon>Actinomycetota</taxon>
        <taxon>Actinomycetes</taxon>
        <taxon>Kitasatosporales</taxon>
        <taxon>Streptomycetaceae</taxon>
        <taxon>Streptomyces</taxon>
    </lineage>
</organism>
<dbReference type="InterPro" id="IPR009081">
    <property type="entry name" value="PP-bd_ACP"/>
</dbReference>
<dbReference type="PANTHER" id="PTHR45527:SF1">
    <property type="entry name" value="FATTY ACID SYNTHASE"/>
    <property type="match status" value="1"/>
</dbReference>
<dbReference type="Proteomes" id="UP001595829">
    <property type="component" value="Unassembled WGS sequence"/>
</dbReference>
<dbReference type="Gene3D" id="3.30.300.30">
    <property type="match status" value="1"/>
</dbReference>
<name>A0ABV9XLP2_9ACTN</name>
<evidence type="ECO:0000256" key="3">
    <source>
        <dbReference type="ARBA" id="ARBA00022553"/>
    </source>
</evidence>
<dbReference type="Pfam" id="PF00550">
    <property type="entry name" value="PP-binding"/>
    <property type="match status" value="1"/>
</dbReference>
<dbReference type="Pfam" id="PF00501">
    <property type="entry name" value="AMP-binding"/>
    <property type="match status" value="1"/>
</dbReference>
<keyword evidence="2" id="KW-0596">Phosphopantetheine</keyword>
<dbReference type="RefSeq" id="WP_380867827.1">
    <property type="nucleotide sequence ID" value="NZ_JBHSJD010000019.1"/>
</dbReference>
<gene>
    <name evidence="6" type="ORF">ACFPM3_24125</name>
</gene>
<dbReference type="InterPro" id="IPR020806">
    <property type="entry name" value="PKS_PP-bd"/>
</dbReference>
<keyword evidence="3" id="KW-0597">Phosphoprotein</keyword>
<feature type="non-terminal residue" evidence="6">
    <location>
        <position position="756"/>
    </location>
</feature>
<evidence type="ECO:0000256" key="1">
    <source>
        <dbReference type="ARBA" id="ARBA00001957"/>
    </source>
</evidence>
<dbReference type="InterPro" id="IPR000873">
    <property type="entry name" value="AMP-dep_synth/lig_dom"/>
</dbReference>
<protein>
    <submittedName>
        <fullName evidence="6">Condensation domain-containing protein</fullName>
    </submittedName>
</protein>
<dbReference type="PROSITE" id="PS50075">
    <property type="entry name" value="CARRIER"/>
    <property type="match status" value="1"/>
</dbReference>
<evidence type="ECO:0000259" key="5">
    <source>
        <dbReference type="PROSITE" id="PS50075"/>
    </source>
</evidence>
<accession>A0ABV9XLP2</accession>
<dbReference type="InterPro" id="IPR001242">
    <property type="entry name" value="Condensation_dom"/>
</dbReference>
<dbReference type="SUPFAM" id="SSF52777">
    <property type="entry name" value="CoA-dependent acyltransferases"/>
    <property type="match status" value="2"/>
</dbReference>
<dbReference type="Pfam" id="PF00668">
    <property type="entry name" value="Condensation"/>
    <property type="match status" value="1"/>
</dbReference>
<evidence type="ECO:0000256" key="4">
    <source>
        <dbReference type="SAM" id="MobiDB-lite"/>
    </source>
</evidence>
<evidence type="ECO:0000313" key="7">
    <source>
        <dbReference type="Proteomes" id="UP001595829"/>
    </source>
</evidence>